<evidence type="ECO:0000256" key="5">
    <source>
        <dbReference type="ARBA" id="ARBA00023136"/>
    </source>
</evidence>
<accession>A0A9P8I9W6</accession>
<evidence type="ECO:0008006" key="9">
    <source>
        <dbReference type="Google" id="ProtNLM"/>
    </source>
</evidence>
<dbReference type="PANTHER" id="PTHR33452:SF1">
    <property type="entry name" value="INNER MEMBRANE PROTEIN YPHA-RELATED"/>
    <property type="match status" value="1"/>
</dbReference>
<dbReference type="EMBL" id="JAGHQM010004020">
    <property type="protein sequence ID" value="KAH0538180.1"/>
    <property type="molecule type" value="Genomic_DNA"/>
</dbReference>
<keyword evidence="4 6" id="KW-1133">Transmembrane helix</keyword>
<dbReference type="GO" id="GO:0005886">
    <property type="term" value="C:plasma membrane"/>
    <property type="evidence" value="ECO:0007669"/>
    <property type="project" value="UniProtKB-SubCell"/>
</dbReference>
<comment type="caution">
    <text evidence="7">The sequence shown here is derived from an EMBL/GenBank/DDBJ whole genome shotgun (WGS) entry which is preliminary data.</text>
</comment>
<name>A0A9P8I9W6_9PEZI</name>
<gene>
    <name evidence="7" type="ORF">GP486_008794</name>
</gene>
<dbReference type="InterPro" id="IPR032808">
    <property type="entry name" value="DoxX"/>
</dbReference>
<evidence type="ECO:0000313" key="7">
    <source>
        <dbReference type="EMBL" id="KAH0538180.1"/>
    </source>
</evidence>
<dbReference type="PANTHER" id="PTHR33452">
    <property type="entry name" value="OXIDOREDUCTASE CATD-RELATED"/>
    <property type="match status" value="1"/>
</dbReference>
<evidence type="ECO:0000256" key="6">
    <source>
        <dbReference type="SAM" id="Phobius"/>
    </source>
</evidence>
<evidence type="ECO:0000256" key="4">
    <source>
        <dbReference type="ARBA" id="ARBA00022989"/>
    </source>
</evidence>
<feature type="transmembrane region" description="Helical" evidence="6">
    <location>
        <begin position="136"/>
        <end position="156"/>
    </location>
</feature>
<feature type="transmembrane region" description="Helical" evidence="6">
    <location>
        <begin position="96"/>
        <end position="116"/>
    </location>
</feature>
<evidence type="ECO:0000256" key="3">
    <source>
        <dbReference type="ARBA" id="ARBA00022692"/>
    </source>
</evidence>
<dbReference type="InterPro" id="IPR051907">
    <property type="entry name" value="DoxX-like_oxidoreductase"/>
</dbReference>
<keyword evidence="5 6" id="KW-0472">Membrane</keyword>
<comment type="subcellular location">
    <subcellularLocation>
        <location evidence="1">Cell membrane</location>
        <topology evidence="1">Multi-pass membrane protein</topology>
    </subcellularLocation>
</comment>
<protein>
    <recommendedName>
        <fullName evidence="9">DoxX family protein</fullName>
    </recommendedName>
</protein>
<dbReference type="Pfam" id="PF07681">
    <property type="entry name" value="DoxX"/>
    <property type="match status" value="1"/>
</dbReference>
<sequence length="157" mass="16838">MGIFFAISGYHKLFNPARHATIAKTMVTDGVPEVKFNSWFVPGVEFAGGIGLILGVLVPLAAFGLLIVCCVAAAVDGLKRIPAWSPLDKADYMDDVLYLPEVLYAIILLVLILMGGGTFSIDWLVSHATLSQIHDAFFMAVFIGFCAVMSVGAVMLL</sequence>
<organism evidence="7 8">
    <name type="scientific">Trichoglossum hirsutum</name>
    <dbReference type="NCBI Taxonomy" id="265104"/>
    <lineage>
        <taxon>Eukaryota</taxon>
        <taxon>Fungi</taxon>
        <taxon>Dikarya</taxon>
        <taxon>Ascomycota</taxon>
        <taxon>Pezizomycotina</taxon>
        <taxon>Geoglossomycetes</taxon>
        <taxon>Geoglossales</taxon>
        <taxon>Geoglossaceae</taxon>
        <taxon>Trichoglossum</taxon>
    </lineage>
</organism>
<reference evidence="7" key="1">
    <citation type="submission" date="2021-03" db="EMBL/GenBank/DDBJ databases">
        <title>Comparative genomics and phylogenomic investigation of the class Geoglossomycetes provide insights into ecological specialization and systematics.</title>
        <authorList>
            <person name="Melie T."/>
            <person name="Pirro S."/>
            <person name="Miller A.N."/>
            <person name="Quandt A."/>
        </authorList>
    </citation>
    <scope>NUCLEOTIDE SEQUENCE</scope>
    <source>
        <strain evidence="7">CAQ_001_2017</strain>
    </source>
</reference>
<dbReference type="Proteomes" id="UP000750711">
    <property type="component" value="Unassembled WGS sequence"/>
</dbReference>
<keyword evidence="8" id="KW-1185">Reference proteome</keyword>
<keyword evidence="3 6" id="KW-0812">Transmembrane</keyword>
<evidence type="ECO:0000256" key="1">
    <source>
        <dbReference type="ARBA" id="ARBA00004651"/>
    </source>
</evidence>
<keyword evidence="2" id="KW-1003">Cell membrane</keyword>
<dbReference type="AlphaFoldDB" id="A0A9P8I9W6"/>
<feature type="transmembrane region" description="Helical" evidence="6">
    <location>
        <begin position="46"/>
        <end position="75"/>
    </location>
</feature>
<evidence type="ECO:0000313" key="8">
    <source>
        <dbReference type="Proteomes" id="UP000750711"/>
    </source>
</evidence>
<evidence type="ECO:0000256" key="2">
    <source>
        <dbReference type="ARBA" id="ARBA00022475"/>
    </source>
</evidence>
<proteinExistence type="predicted"/>